<protein>
    <recommendedName>
        <fullName evidence="2">CRIB domain-containing protein</fullName>
    </recommendedName>
</protein>
<keyword evidence="4" id="KW-1185">Reference proteome</keyword>
<evidence type="ECO:0000313" key="3">
    <source>
        <dbReference type="EMBL" id="GMJ14600.1"/>
    </source>
</evidence>
<sequence>MAGKIKGIYKGFKSISYIFVVKEREMEIGHPTDVKHVAHVGVGHSSTVPPSWMNEFKFGPDTTTTSTDNTNVSHPTTPSIDNSKVSHLTTLSKRSSQGLDQSIESQPTTKKMRNQSCTDLPNVTKKRKRRKKNNSVAESSSTKSRRMSKTKETSTQLSLSPNIEI</sequence>
<evidence type="ECO:0000259" key="2">
    <source>
        <dbReference type="PROSITE" id="PS50108"/>
    </source>
</evidence>
<dbReference type="Pfam" id="PF00786">
    <property type="entry name" value="PBD"/>
    <property type="match status" value="1"/>
</dbReference>
<dbReference type="PANTHER" id="PTHR46325:SF20">
    <property type="entry name" value="CRIB DOMAIN-CONTAINING PROTEIN RIC10"/>
    <property type="match status" value="1"/>
</dbReference>
<dbReference type="Proteomes" id="UP001165190">
    <property type="component" value="Unassembled WGS sequence"/>
</dbReference>
<evidence type="ECO:0000256" key="1">
    <source>
        <dbReference type="SAM" id="MobiDB-lite"/>
    </source>
</evidence>
<dbReference type="AlphaFoldDB" id="A0A9W7JHH2"/>
<feature type="compositionally biased region" description="Polar residues" evidence="1">
    <location>
        <begin position="72"/>
        <end position="121"/>
    </location>
</feature>
<feature type="compositionally biased region" description="Basic residues" evidence="1">
    <location>
        <begin position="124"/>
        <end position="133"/>
    </location>
</feature>
<dbReference type="EMBL" id="BSYR01000069">
    <property type="protein sequence ID" value="GMJ14600.1"/>
    <property type="molecule type" value="Genomic_DNA"/>
</dbReference>
<dbReference type="InterPro" id="IPR000095">
    <property type="entry name" value="CRIB_dom"/>
</dbReference>
<accession>A0A9W7JHH2</accession>
<reference evidence="3" key="1">
    <citation type="submission" date="2023-05" db="EMBL/GenBank/DDBJ databases">
        <title>Genome and transcriptome analyses reveal genes involved in the formation of fine ridges on petal epidermal cells in Hibiscus trionum.</title>
        <authorList>
            <person name="Koshimizu S."/>
            <person name="Masuda S."/>
            <person name="Ishii T."/>
            <person name="Shirasu K."/>
            <person name="Hoshino A."/>
            <person name="Arita M."/>
        </authorList>
    </citation>
    <scope>NUCLEOTIDE SEQUENCE</scope>
    <source>
        <strain evidence="3">Hamamatsu line</strain>
    </source>
</reference>
<dbReference type="PROSITE" id="PS50108">
    <property type="entry name" value="CRIB"/>
    <property type="match status" value="1"/>
</dbReference>
<gene>
    <name evidence="3" type="ORF">HRI_005129200</name>
</gene>
<dbReference type="CDD" id="cd00132">
    <property type="entry name" value="CRIB"/>
    <property type="match status" value="1"/>
</dbReference>
<feature type="compositionally biased region" description="Polar residues" evidence="1">
    <location>
        <begin position="156"/>
        <end position="165"/>
    </location>
</feature>
<dbReference type="OrthoDB" id="4206278at2759"/>
<feature type="compositionally biased region" description="Low complexity" evidence="1">
    <location>
        <begin position="61"/>
        <end position="71"/>
    </location>
</feature>
<proteinExistence type="predicted"/>
<evidence type="ECO:0000313" key="4">
    <source>
        <dbReference type="Proteomes" id="UP001165190"/>
    </source>
</evidence>
<feature type="region of interest" description="Disordered" evidence="1">
    <location>
        <begin position="46"/>
        <end position="165"/>
    </location>
</feature>
<organism evidence="3 4">
    <name type="scientific">Hibiscus trionum</name>
    <name type="common">Flower of an hour</name>
    <dbReference type="NCBI Taxonomy" id="183268"/>
    <lineage>
        <taxon>Eukaryota</taxon>
        <taxon>Viridiplantae</taxon>
        <taxon>Streptophyta</taxon>
        <taxon>Embryophyta</taxon>
        <taxon>Tracheophyta</taxon>
        <taxon>Spermatophyta</taxon>
        <taxon>Magnoliopsida</taxon>
        <taxon>eudicotyledons</taxon>
        <taxon>Gunneridae</taxon>
        <taxon>Pentapetalae</taxon>
        <taxon>rosids</taxon>
        <taxon>malvids</taxon>
        <taxon>Malvales</taxon>
        <taxon>Malvaceae</taxon>
        <taxon>Malvoideae</taxon>
        <taxon>Hibiscus</taxon>
    </lineage>
</organism>
<feature type="domain" description="CRIB" evidence="2">
    <location>
        <begin position="28"/>
        <end position="41"/>
    </location>
</feature>
<name>A0A9W7JHH2_HIBTR</name>
<dbReference type="PANTHER" id="PTHR46325">
    <property type="entry name" value="CRIB DOMAIN-CONTAINING PROTEIN RIC8"/>
    <property type="match status" value="1"/>
</dbReference>
<comment type="caution">
    <text evidence="3">The sequence shown here is derived from an EMBL/GenBank/DDBJ whole genome shotgun (WGS) entry which is preliminary data.</text>
</comment>